<dbReference type="SMART" id="SM00268">
    <property type="entry name" value="ACTIN"/>
    <property type="match status" value="1"/>
</dbReference>
<evidence type="ECO:0008006" key="4">
    <source>
        <dbReference type="Google" id="ProtNLM"/>
    </source>
</evidence>
<dbReference type="EMBL" id="CP054537">
    <property type="protein sequence ID" value="QSL65336.1"/>
    <property type="molecule type" value="Genomic_DNA"/>
</dbReference>
<name>A0A899FXX7_9ASCO</name>
<organism evidence="2 3">
    <name type="scientific">Pneumocystis wakefieldiae</name>
    <dbReference type="NCBI Taxonomy" id="38082"/>
    <lineage>
        <taxon>Eukaryota</taxon>
        <taxon>Fungi</taxon>
        <taxon>Dikarya</taxon>
        <taxon>Ascomycota</taxon>
        <taxon>Taphrinomycotina</taxon>
        <taxon>Pneumocystomycetes</taxon>
        <taxon>Pneumocystaceae</taxon>
        <taxon>Pneumocystis</taxon>
    </lineage>
</organism>
<proteinExistence type="inferred from homology"/>
<dbReference type="AlphaFoldDB" id="A0A899FXX7"/>
<accession>A0A899FXX7</accession>
<dbReference type="Proteomes" id="UP000663699">
    <property type="component" value="Chromosome 6"/>
</dbReference>
<reference evidence="2" key="1">
    <citation type="submission" date="2020-06" db="EMBL/GenBank/DDBJ databases">
        <title>Genomes of multiple members of Pneumocystis genus reveal paths to human pathogen Pneumocystis jirovecii.</title>
        <authorList>
            <person name="Cisse O.H."/>
            <person name="Ma L."/>
            <person name="Dekker J."/>
            <person name="Khil P."/>
            <person name="Jo J."/>
            <person name="Brenchley J."/>
            <person name="Blair R."/>
            <person name="Pahar B."/>
            <person name="Chabe M."/>
            <person name="Van Rompay K.A."/>
            <person name="Keesler R."/>
            <person name="Sukura A."/>
            <person name="Hirsch V."/>
            <person name="Kutty G."/>
            <person name="Liu Y."/>
            <person name="Peng L."/>
            <person name="Chen J."/>
            <person name="Song J."/>
            <person name="Weissenbacher-Lang C."/>
            <person name="Xu J."/>
            <person name="Upham N.S."/>
            <person name="Stajich J.E."/>
            <person name="Cuomo C.A."/>
            <person name="Cushion M.T."/>
            <person name="Kovacs J.A."/>
        </authorList>
    </citation>
    <scope>NUCLEOTIDE SEQUENCE</scope>
    <source>
        <strain evidence="2">2A</strain>
    </source>
</reference>
<dbReference type="SUPFAM" id="SSF53067">
    <property type="entry name" value="Actin-like ATPase domain"/>
    <property type="match status" value="2"/>
</dbReference>
<dbReference type="OrthoDB" id="5572108at2759"/>
<comment type="similarity">
    <text evidence="1">Belongs to the actin family.</text>
</comment>
<evidence type="ECO:0000313" key="2">
    <source>
        <dbReference type="EMBL" id="QSL65336.1"/>
    </source>
</evidence>
<dbReference type="Gene3D" id="3.30.420.40">
    <property type="match status" value="3"/>
</dbReference>
<dbReference type="PANTHER" id="PTHR11937">
    <property type="entry name" value="ACTIN"/>
    <property type="match status" value="1"/>
</dbReference>
<sequence length="568" mass="65079">MPPRRKGAAQLDEQKRNESMRFTTFPVIQPINQKNYYTEYLKREDQILMYRASGKTWSDETDVKIETRKSDGEEVSEEEEKHGNDAKVLVIHPGSMYLRIGLASDAFPRTIPNVIAHRHGATRSKHETDAKPKDEKECIDFEEILQEMDLALKTRLRLSKRRTQSNTRELVIAYNREVLPEVTDEPVNQDEWVEVSEKPATLIGHNALKIPPHAYADYTLFWPIRHRVLNKNDYISSRQCIDDIAAILGSALAALGMQRADWMPLAVVLVIPDAYDKVYVEAMLDILIRELQFSKVCVLQESVCTAFGAGLSSACIIDVGAQTTSIACVEEGICLPESRLQLCYGGEDVTRFFVRLLLRNYFPYAIDLRKTQDWRLADALKIRHCTANENNAAIQLLHFFHGEPGNTKRFQFKVYDEPILATMSYFFPKIFENESKNAEKKLYSADIVDEETNEWKPLDEAIIESITRACEHAPSDERQKTIYKSLLLVGGGYAFPGFVHLLEDKLHIKQPAIQFLSPPRDMDPQILTWKGASVFSQLKISQDFWIKQKEWDLLGVRCLQYRSLGEAI</sequence>
<evidence type="ECO:0000313" key="3">
    <source>
        <dbReference type="Proteomes" id="UP000663699"/>
    </source>
</evidence>
<dbReference type="Gene3D" id="3.90.640.10">
    <property type="entry name" value="Actin, Chain A, domain 4"/>
    <property type="match status" value="1"/>
</dbReference>
<protein>
    <recommendedName>
        <fullName evidence="4">Actin-related protein 8</fullName>
    </recommendedName>
</protein>
<evidence type="ECO:0000256" key="1">
    <source>
        <dbReference type="RuleBase" id="RU000487"/>
    </source>
</evidence>
<dbReference type="CDD" id="cd10206">
    <property type="entry name" value="ASKHA_NBD_Arp8-like"/>
    <property type="match status" value="1"/>
</dbReference>
<gene>
    <name evidence="2" type="ORF">MERGE_002646</name>
</gene>
<keyword evidence="3" id="KW-1185">Reference proteome</keyword>
<dbReference type="InterPro" id="IPR043129">
    <property type="entry name" value="ATPase_NBD"/>
</dbReference>
<dbReference type="InterPro" id="IPR004000">
    <property type="entry name" value="Actin"/>
</dbReference>
<dbReference type="Pfam" id="PF00022">
    <property type="entry name" value="Actin"/>
    <property type="match status" value="1"/>
</dbReference>